<dbReference type="InterPro" id="IPR005358">
    <property type="entry name" value="Puta_zinc/iron-chelating_dom"/>
</dbReference>
<dbReference type="AlphaFoldDB" id="A0A9P2W2R5"/>
<evidence type="ECO:0000313" key="2">
    <source>
        <dbReference type="EMBL" id="EJF94540.1"/>
    </source>
</evidence>
<keyword evidence="3" id="KW-1185">Reference proteome</keyword>
<dbReference type="NCBIfam" id="NF003507">
    <property type="entry name" value="PRK05170.2-5"/>
    <property type="match status" value="1"/>
</dbReference>
<dbReference type="HAMAP" id="MF_00676">
    <property type="entry name" value="UPF0260"/>
    <property type="match status" value="1"/>
</dbReference>
<name>A0A9P2W2R5_BARTA</name>
<comment type="caution">
    <text evidence="2">The sequence shown here is derived from an EMBL/GenBank/DDBJ whole genome shotgun (WGS) entry which is preliminary data.</text>
</comment>
<gene>
    <name evidence="2" type="ORF">ME9_00853</name>
</gene>
<dbReference type="EMBL" id="AIMD01000033">
    <property type="protein sequence ID" value="EJF94540.1"/>
    <property type="molecule type" value="Genomic_DNA"/>
</dbReference>
<dbReference type="PIRSF" id="PIRSF006173">
    <property type="entry name" value="UCP006173"/>
    <property type="match status" value="1"/>
</dbReference>
<dbReference type="PANTHER" id="PTHR37421:SF1">
    <property type="entry name" value="UPF0260 PROTEIN YCGN"/>
    <property type="match status" value="1"/>
</dbReference>
<dbReference type="Pfam" id="PF03692">
    <property type="entry name" value="CxxCxxCC"/>
    <property type="match status" value="1"/>
</dbReference>
<protein>
    <recommendedName>
        <fullName evidence="1">UPF0260 protein ME9_00853</fullName>
    </recommendedName>
</protein>
<accession>A0A9P2W2R5</accession>
<reference evidence="2 3" key="1">
    <citation type="submission" date="2012-03" db="EMBL/GenBank/DDBJ databases">
        <title>The Genome Sequence of Bartonella taylorii 8TBB.</title>
        <authorList>
            <consortium name="The Broad Institute Genome Sequencing Platform"/>
            <consortium name="The Broad Institute Genome Sequencing Center for Infectious Disease"/>
            <person name="Feldgarden M."/>
            <person name="Kirby J."/>
            <person name="Kosoy M."/>
            <person name="Birtles R."/>
            <person name="Probert W.S."/>
            <person name="Chiaraviglio L."/>
            <person name="Young S.K."/>
            <person name="Zeng Q."/>
            <person name="Gargeya S."/>
            <person name="Fitzgerald M."/>
            <person name="Haas B."/>
            <person name="Abouelleil A."/>
            <person name="Alvarado L."/>
            <person name="Arachchi H.M."/>
            <person name="Berlin A."/>
            <person name="Chapman S.B."/>
            <person name="Gearin G."/>
            <person name="Goldberg J."/>
            <person name="Griggs A."/>
            <person name="Gujja S."/>
            <person name="Hansen M."/>
            <person name="Heiman D."/>
            <person name="Howarth C."/>
            <person name="Larimer J."/>
            <person name="Lui A."/>
            <person name="MacDonald P.J.P."/>
            <person name="McCowen C."/>
            <person name="Montmayeur A."/>
            <person name="Murphy C."/>
            <person name="Neiman D."/>
            <person name="Pearson M."/>
            <person name="Priest M."/>
            <person name="Roberts A."/>
            <person name="Saif S."/>
            <person name="Shea T."/>
            <person name="Sisk P."/>
            <person name="Stolte C."/>
            <person name="Sykes S."/>
            <person name="Wortman J."/>
            <person name="Nusbaum C."/>
            <person name="Birren B."/>
        </authorList>
    </citation>
    <scope>NUCLEOTIDE SEQUENCE [LARGE SCALE GENOMIC DNA]</scope>
    <source>
        <strain evidence="2 3">8TBB</strain>
    </source>
</reference>
<evidence type="ECO:0000256" key="1">
    <source>
        <dbReference type="HAMAP-Rule" id="MF_00676"/>
    </source>
</evidence>
<proteinExistence type="inferred from homology"/>
<evidence type="ECO:0000313" key="3">
    <source>
        <dbReference type="Proteomes" id="UP000002648"/>
    </source>
</evidence>
<comment type="similarity">
    <text evidence="1">Belongs to the UPF0260 family.</text>
</comment>
<dbReference type="InterPro" id="IPR008228">
    <property type="entry name" value="UCP006173"/>
</dbReference>
<organism evidence="2 3">
    <name type="scientific">Bartonella taylorii 8TBB</name>
    <dbReference type="NCBI Taxonomy" id="1094560"/>
    <lineage>
        <taxon>Bacteria</taxon>
        <taxon>Pseudomonadati</taxon>
        <taxon>Pseudomonadota</taxon>
        <taxon>Alphaproteobacteria</taxon>
        <taxon>Hyphomicrobiales</taxon>
        <taxon>Bartonellaceae</taxon>
        <taxon>Bartonella</taxon>
    </lineage>
</organism>
<sequence>MVDFMCREIPFWKVKKLEEISIAEWESLCDGCGCCCLHKVEDDDTGDIYATSVACRLLDGKTCQCQDYVHRKSIVPNCISLDVATVKTARWLPESCAYRLINEGKDLPWWHPLVSGDWQTVHQTKFSARGQIEIYEDELSSEEAYLHHITGLLCEGQ</sequence>
<dbReference type="PANTHER" id="PTHR37421">
    <property type="entry name" value="UPF0260 PROTEIN YCGN"/>
    <property type="match status" value="1"/>
</dbReference>
<dbReference type="NCBIfam" id="NF003501">
    <property type="entry name" value="PRK05170.1-5"/>
    <property type="match status" value="1"/>
</dbReference>
<dbReference type="Proteomes" id="UP000002648">
    <property type="component" value="Unassembled WGS sequence"/>
</dbReference>